<dbReference type="Proteomes" id="UP000036834">
    <property type="component" value="Unassembled WGS sequence"/>
</dbReference>
<dbReference type="Pfam" id="PF02811">
    <property type="entry name" value="PHP"/>
    <property type="match status" value="1"/>
</dbReference>
<dbReference type="Gene3D" id="3.20.20.140">
    <property type="entry name" value="Metal-dependent hydrolases"/>
    <property type="match status" value="1"/>
</dbReference>
<dbReference type="InterPro" id="IPR003141">
    <property type="entry name" value="Pol/His_phosphatase_N"/>
</dbReference>
<dbReference type="SUPFAM" id="SSF89550">
    <property type="entry name" value="PHP domain-like"/>
    <property type="match status" value="1"/>
</dbReference>
<dbReference type="PANTHER" id="PTHR42924">
    <property type="entry name" value="EXONUCLEASE"/>
    <property type="match status" value="1"/>
</dbReference>
<dbReference type="InterPro" id="IPR052018">
    <property type="entry name" value="PHP_domain"/>
</dbReference>
<reference evidence="3" key="1">
    <citation type="submission" date="2015-07" db="EMBL/GenBank/DDBJ databases">
        <title>Genome sequencing project for genomic taxonomy and phylogenomics of Bacillus-like bacteria.</title>
        <authorList>
            <person name="Liu B."/>
            <person name="Wang J."/>
            <person name="Zhu Y."/>
            <person name="Liu G."/>
            <person name="Chen Q."/>
            <person name="Chen Z."/>
            <person name="Lan J."/>
            <person name="Che J."/>
            <person name="Ge C."/>
            <person name="Shi H."/>
            <person name="Pan Z."/>
            <person name="Liu X."/>
        </authorList>
    </citation>
    <scope>NUCLEOTIDE SEQUENCE [LARGE SCALE GENOMIC DNA]</scope>
    <source>
        <strain evidence="3">DSM 9887</strain>
    </source>
</reference>
<accession>A0A0K9YLI1</accession>
<dbReference type="EMBL" id="LGIQ01000016">
    <property type="protein sequence ID" value="KNB69055.1"/>
    <property type="molecule type" value="Genomic_DNA"/>
</dbReference>
<proteinExistence type="predicted"/>
<protein>
    <submittedName>
        <fullName evidence="2">Histidinol phosphatase</fullName>
    </submittedName>
</protein>
<dbReference type="OrthoDB" id="9804333at2"/>
<evidence type="ECO:0000313" key="3">
    <source>
        <dbReference type="Proteomes" id="UP000036834"/>
    </source>
</evidence>
<dbReference type="InterPro" id="IPR004013">
    <property type="entry name" value="PHP_dom"/>
</dbReference>
<gene>
    <name evidence="2" type="ORF">ADS79_31380</name>
</gene>
<dbReference type="PANTHER" id="PTHR42924:SF3">
    <property type="entry name" value="POLYMERASE_HISTIDINOL PHOSPHATASE N-TERMINAL DOMAIN-CONTAINING PROTEIN"/>
    <property type="match status" value="1"/>
</dbReference>
<dbReference type="InterPro" id="IPR016195">
    <property type="entry name" value="Pol/histidinol_Pase-like"/>
</dbReference>
<evidence type="ECO:0000313" key="2">
    <source>
        <dbReference type="EMBL" id="KNB69055.1"/>
    </source>
</evidence>
<name>A0A0K9YLI1_9BACL</name>
<dbReference type="AlphaFoldDB" id="A0A0K9YLI1"/>
<dbReference type="SMART" id="SM00481">
    <property type="entry name" value="POLIIIAc"/>
    <property type="match status" value="1"/>
</dbReference>
<dbReference type="PATRIC" id="fig|54915.3.peg.5978"/>
<dbReference type="GO" id="GO:0035312">
    <property type="term" value="F:5'-3' DNA exonuclease activity"/>
    <property type="evidence" value="ECO:0007669"/>
    <property type="project" value="TreeGrafter"/>
</dbReference>
<feature type="domain" description="Polymerase/histidinol phosphatase N-terminal" evidence="1">
    <location>
        <begin position="2"/>
        <end position="67"/>
    </location>
</feature>
<comment type="caution">
    <text evidence="2">The sequence shown here is derived from an EMBL/GenBank/DDBJ whole genome shotgun (WGS) entry which is preliminary data.</text>
</comment>
<sequence>MVDLHMHTTASDGKLTPKELLQEAKERGVSHLAITDHDTVDGYLLAREEAQRLGVGLIPGIEWNTEGPEDELHILGYGFDISDPRLLHLMDRRQQERIDWASEMVERCNRLGMAITIEDCLVRAKGGVIVRTHIAEVLVARGYSSTPQAAFDAYLRKGASAYVPRPVFSAQEAIELTHEIGGIAILAHPGIYPFEVKLDALLEYGIDGIEVYYPKHSSAQMAFWERQAKKHQLIRSGGSDFHGHGSRNSTPVGSVPLPRDVKEWWTCCMFHQH</sequence>
<dbReference type="STRING" id="54915.ADS79_31380"/>
<organism evidence="2 3">
    <name type="scientific">Brevibacillus reuszeri</name>
    <dbReference type="NCBI Taxonomy" id="54915"/>
    <lineage>
        <taxon>Bacteria</taxon>
        <taxon>Bacillati</taxon>
        <taxon>Bacillota</taxon>
        <taxon>Bacilli</taxon>
        <taxon>Bacillales</taxon>
        <taxon>Paenibacillaceae</taxon>
        <taxon>Brevibacillus</taxon>
    </lineage>
</organism>
<evidence type="ECO:0000259" key="1">
    <source>
        <dbReference type="SMART" id="SM00481"/>
    </source>
</evidence>
<dbReference type="Gene3D" id="1.10.150.650">
    <property type="match status" value="1"/>
</dbReference>
<dbReference type="GO" id="GO:0004534">
    <property type="term" value="F:5'-3' RNA exonuclease activity"/>
    <property type="evidence" value="ECO:0007669"/>
    <property type="project" value="TreeGrafter"/>
</dbReference>
<dbReference type="CDD" id="cd07438">
    <property type="entry name" value="PHP_HisPPase_AMP"/>
    <property type="match status" value="1"/>
</dbReference>